<protein>
    <submittedName>
        <fullName evidence="2">SIS domain-containing protein</fullName>
    </submittedName>
</protein>
<dbReference type="AlphaFoldDB" id="A0AAU8DR42"/>
<dbReference type="RefSeq" id="WP_353649826.1">
    <property type="nucleotide sequence ID" value="NZ_CP159218.1"/>
</dbReference>
<dbReference type="EMBL" id="CP159218">
    <property type="protein sequence ID" value="XCG64213.1"/>
    <property type="molecule type" value="Genomic_DNA"/>
</dbReference>
<name>A0AAU8DR42_9ACTN</name>
<dbReference type="InterPro" id="IPR046348">
    <property type="entry name" value="SIS_dom_sf"/>
</dbReference>
<dbReference type="InterPro" id="IPR001347">
    <property type="entry name" value="SIS_dom"/>
</dbReference>
<proteinExistence type="predicted"/>
<accession>A0AAU8DR42</accession>
<sequence>MAAPRITSRAPRSASVLKSRLIAANRAELEAGLAWAGSDPSIEAAAARITGARRRFVLGAGIGFTYASLLAGKLNASLAQVTVVDGTIVRPLDILSDVRETDVLIAISLRRFRGYTIDNALPFAQAGGSLVVITDSRTNPLIPHCTEAVVIDTDAHRTGSIHADLAMHPETPGVSPAVVSLVIDLIATLSTASAKGAGRRFAERERLGSELGLYRD</sequence>
<dbReference type="Pfam" id="PF01380">
    <property type="entry name" value="SIS"/>
    <property type="match status" value="1"/>
</dbReference>
<gene>
    <name evidence="2" type="ORF">ABLG96_02365</name>
</gene>
<dbReference type="GO" id="GO:1901135">
    <property type="term" value="P:carbohydrate derivative metabolic process"/>
    <property type="evidence" value="ECO:0007669"/>
    <property type="project" value="InterPro"/>
</dbReference>
<dbReference type="SUPFAM" id="SSF53697">
    <property type="entry name" value="SIS domain"/>
    <property type="match status" value="1"/>
</dbReference>
<dbReference type="Gene3D" id="3.40.50.10490">
    <property type="entry name" value="Glucose-6-phosphate isomerase like protein, domain 1"/>
    <property type="match status" value="1"/>
</dbReference>
<organism evidence="2">
    <name type="scientific">Nakamurella sp. A5-74</name>
    <dbReference type="NCBI Taxonomy" id="3158264"/>
    <lineage>
        <taxon>Bacteria</taxon>
        <taxon>Bacillati</taxon>
        <taxon>Actinomycetota</taxon>
        <taxon>Actinomycetes</taxon>
        <taxon>Nakamurellales</taxon>
        <taxon>Nakamurellaceae</taxon>
        <taxon>Nakamurella</taxon>
    </lineage>
</organism>
<evidence type="ECO:0000259" key="1">
    <source>
        <dbReference type="Pfam" id="PF01380"/>
    </source>
</evidence>
<feature type="domain" description="SIS" evidence="1">
    <location>
        <begin position="49"/>
        <end position="163"/>
    </location>
</feature>
<evidence type="ECO:0000313" key="2">
    <source>
        <dbReference type="EMBL" id="XCG64213.1"/>
    </source>
</evidence>
<reference evidence="2" key="1">
    <citation type="submission" date="2024-05" db="EMBL/GenBank/DDBJ databases">
        <authorList>
            <person name="Cai S.Y."/>
            <person name="Jin L.M."/>
            <person name="Li H.R."/>
        </authorList>
    </citation>
    <scope>NUCLEOTIDE SEQUENCE</scope>
    <source>
        <strain evidence="2">A5-74</strain>
    </source>
</reference>
<dbReference type="GO" id="GO:0097367">
    <property type="term" value="F:carbohydrate derivative binding"/>
    <property type="evidence" value="ECO:0007669"/>
    <property type="project" value="InterPro"/>
</dbReference>